<dbReference type="PROSITE" id="PS00398">
    <property type="entry name" value="RECOMBINASES_2"/>
    <property type="match status" value="1"/>
</dbReference>
<reference evidence="9 10" key="1">
    <citation type="journal article" date="2019" name="Int. J. Syst. Evol. Microbiol.">
        <title>Photorhabdus khanii subsp. guanajuatensis subsp. nov., isolated from Heterorhabditis atacamensis, and Photorhabdus luminescens subsp. mexicana subsp. nov., isolated from Heterorhabditis mexicana entomopathogenic nematodes.</title>
        <authorList>
            <person name="Machado R.A.R."/>
            <person name="Bruno P."/>
            <person name="Arce C.C.M."/>
            <person name="Liechti N."/>
            <person name="Kohler A."/>
            <person name="Bernal J."/>
            <person name="Bruggmann R."/>
            <person name="Turlings T.C.J."/>
        </authorList>
    </citation>
    <scope>NUCLEOTIDE SEQUENCE [LARGE SCALE GENOMIC DNA]</scope>
    <source>
        <strain evidence="9 10">MEX20-17</strain>
    </source>
</reference>
<dbReference type="InterPro" id="IPR006120">
    <property type="entry name" value="Resolvase_HTH_dom"/>
</dbReference>
<dbReference type="Gene3D" id="1.10.10.60">
    <property type="entry name" value="Homeodomain-like"/>
    <property type="match status" value="1"/>
</dbReference>
<evidence type="ECO:0000259" key="8">
    <source>
        <dbReference type="PROSITE" id="PS51736"/>
    </source>
</evidence>
<evidence type="ECO:0000256" key="2">
    <source>
        <dbReference type="ARBA" id="ARBA00022908"/>
    </source>
</evidence>
<dbReference type="Pfam" id="PF02796">
    <property type="entry name" value="HTH_7"/>
    <property type="match status" value="1"/>
</dbReference>
<dbReference type="PANTHER" id="PTHR30461:SF2">
    <property type="entry name" value="SERINE RECOMBINASE PINE-RELATED"/>
    <property type="match status" value="1"/>
</dbReference>
<dbReference type="PROSITE" id="PS51736">
    <property type="entry name" value="RECOMBINASES_3"/>
    <property type="match status" value="1"/>
</dbReference>
<dbReference type="InterPro" id="IPR050639">
    <property type="entry name" value="SSR_resolvase"/>
</dbReference>
<dbReference type="InterPro" id="IPR009057">
    <property type="entry name" value="Homeodomain-like_sf"/>
</dbReference>
<name>A0A4R4J4Q5_9GAMM</name>
<dbReference type="InterPro" id="IPR036162">
    <property type="entry name" value="Resolvase-like_N_sf"/>
</dbReference>
<feature type="active site" description="O-(5'-phospho-DNA)-serine intermediate" evidence="6 7">
    <location>
        <position position="9"/>
    </location>
</feature>
<feature type="domain" description="Resolvase/invertase-type recombinase catalytic" evidence="8">
    <location>
        <begin position="1"/>
        <end position="134"/>
    </location>
</feature>
<dbReference type="CDD" id="cd03768">
    <property type="entry name" value="SR_ResInv"/>
    <property type="match status" value="1"/>
</dbReference>
<keyword evidence="4" id="KW-0238">DNA-binding</keyword>
<evidence type="ECO:0000256" key="5">
    <source>
        <dbReference type="ARBA" id="ARBA00023172"/>
    </source>
</evidence>
<dbReference type="EMBL" id="PUJY01000045">
    <property type="protein sequence ID" value="TDB48212.1"/>
    <property type="molecule type" value="Genomic_DNA"/>
</dbReference>
<comment type="caution">
    <text evidence="9">The sequence shown here is derived from an EMBL/GenBank/DDBJ whole genome shotgun (WGS) entry which is preliminary data.</text>
</comment>
<comment type="similarity">
    <text evidence="1">Belongs to the site-specific recombinase resolvase family.</text>
</comment>
<dbReference type="Pfam" id="PF00239">
    <property type="entry name" value="Resolvase"/>
    <property type="match status" value="1"/>
</dbReference>
<dbReference type="SUPFAM" id="SSF46689">
    <property type="entry name" value="Homeodomain-like"/>
    <property type="match status" value="1"/>
</dbReference>
<dbReference type="Proteomes" id="UP000295598">
    <property type="component" value="Unassembled WGS sequence"/>
</dbReference>
<protein>
    <submittedName>
        <fullName evidence="9">DNA-invertase</fullName>
    </submittedName>
</protein>
<proteinExistence type="inferred from homology"/>
<dbReference type="InterPro" id="IPR006118">
    <property type="entry name" value="Recombinase_CS"/>
</dbReference>
<keyword evidence="5" id="KW-0233">DNA recombination</keyword>
<evidence type="ECO:0000256" key="3">
    <source>
        <dbReference type="ARBA" id="ARBA00023100"/>
    </source>
</evidence>
<dbReference type="PROSITE" id="PS00397">
    <property type="entry name" value="RECOMBINASES_1"/>
    <property type="match status" value="1"/>
</dbReference>
<organism evidence="9 10">
    <name type="scientific">Photorhabdus khanii subsp. guanajuatensis</name>
    <dbReference type="NCBI Taxonomy" id="2100166"/>
    <lineage>
        <taxon>Bacteria</taxon>
        <taxon>Pseudomonadati</taxon>
        <taxon>Pseudomonadota</taxon>
        <taxon>Gammaproteobacteria</taxon>
        <taxon>Enterobacterales</taxon>
        <taxon>Morganellaceae</taxon>
        <taxon>Photorhabdus</taxon>
    </lineage>
</organism>
<dbReference type="GO" id="GO:0015074">
    <property type="term" value="P:DNA integration"/>
    <property type="evidence" value="ECO:0007669"/>
    <property type="project" value="UniProtKB-KW"/>
</dbReference>
<dbReference type="AlphaFoldDB" id="A0A4R4J4Q5"/>
<dbReference type="FunFam" id="3.40.50.1390:FF:000001">
    <property type="entry name" value="DNA recombinase"/>
    <property type="match status" value="1"/>
</dbReference>
<dbReference type="PANTHER" id="PTHR30461">
    <property type="entry name" value="DNA-INVERTASE FROM LAMBDOID PROPHAGE"/>
    <property type="match status" value="1"/>
</dbReference>
<dbReference type="Gene3D" id="3.40.50.1390">
    <property type="entry name" value="Resolvase, N-terminal catalytic domain"/>
    <property type="match status" value="1"/>
</dbReference>
<dbReference type="InterPro" id="IPR006119">
    <property type="entry name" value="Resolv_N"/>
</dbReference>
<keyword evidence="3" id="KW-0230">DNA invertase</keyword>
<accession>A0A4R4J4Q5</accession>
<gene>
    <name evidence="9" type="ORF">C5467_19230</name>
</gene>
<evidence type="ECO:0000256" key="1">
    <source>
        <dbReference type="ARBA" id="ARBA00009913"/>
    </source>
</evidence>
<evidence type="ECO:0000256" key="7">
    <source>
        <dbReference type="PROSITE-ProRule" id="PRU10137"/>
    </source>
</evidence>
<evidence type="ECO:0000313" key="10">
    <source>
        <dbReference type="Proteomes" id="UP000295598"/>
    </source>
</evidence>
<evidence type="ECO:0000256" key="6">
    <source>
        <dbReference type="PIRSR" id="PIRSR606118-50"/>
    </source>
</evidence>
<dbReference type="SMART" id="SM00857">
    <property type="entry name" value="Resolvase"/>
    <property type="match status" value="1"/>
</dbReference>
<sequence length="186" mass="20799">MKVGYIRVSTNDQNSDLQRNALISINCEHIFEDKISGRTADRPGLKQAFECLQAGDTLVVWKLDRLGRSVQNLIALNAHLKERGIHFQSLTDSIDTSTAMGRFFFHVMSALAEMERELIVERTNAGLIAARAQGRVGGRPVSFSFVEQQQAARLLTKGHSRKELALIYNTSLSTIYKYFPVNNKAG</sequence>
<dbReference type="GO" id="GO:0003677">
    <property type="term" value="F:DNA binding"/>
    <property type="evidence" value="ECO:0007669"/>
    <property type="project" value="UniProtKB-KW"/>
</dbReference>
<evidence type="ECO:0000313" key="9">
    <source>
        <dbReference type="EMBL" id="TDB48212.1"/>
    </source>
</evidence>
<keyword evidence="2" id="KW-0229">DNA integration</keyword>
<evidence type="ECO:0000256" key="4">
    <source>
        <dbReference type="ARBA" id="ARBA00023125"/>
    </source>
</evidence>
<dbReference type="SUPFAM" id="SSF53041">
    <property type="entry name" value="Resolvase-like"/>
    <property type="match status" value="1"/>
</dbReference>
<dbReference type="GO" id="GO:0000150">
    <property type="term" value="F:DNA strand exchange activity"/>
    <property type="evidence" value="ECO:0007669"/>
    <property type="project" value="UniProtKB-KW"/>
</dbReference>
<dbReference type="RefSeq" id="WP_132355749.1">
    <property type="nucleotide sequence ID" value="NZ_CAWOJO010000045.1"/>
</dbReference>